<dbReference type="InterPro" id="IPR001820">
    <property type="entry name" value="TIMP"/>
</dbReference>
<evidence type="ECO:0000313" key="14">
    <source>
        <dbReference type="RefSeq" id="XP_022098779.1"/>
    </source>
</evidence>
<gene>
    <name evidence="14" type="primary">LOC110983658</name>
</gene>
<keyword evidence="11" id="KW-0732">Signal</keyword>
<evidence type="ECO:0000256" key="10">
    <source>
        <dbReference type="SAM" id="MobiDB-lite"/>
    </source>
</evidence>
<keyword evidence="8" id="KW-0862">Zinc</keyword>
<feature type="binding site" evidence="8">
    <location>
        <position position="33"/>
    </location>
    <ligand>
        <name>Zn(2+)</name>
        <dbReference type="ChEBI" id="CHEBI:29105"/>
        <note>ligand shared with metalloproteinase partner</note>
    </ligand>
</feature>
<evidence type="ECO:0000256" key="2">
    <source>
        <dbReference type="ARBA" id="ARBA00011027"/>
    </source>
</evidence>
<comment type="subcellular location">
    <subcellularLocation>
        <location evidence="1">Secreted</location>
    </subcellularLocation>
</comment>
<dbReference type="InterPro" id="IPR027465">
    <property type="entry name" value="TIMP_C"/>
</dbReference>
<feature type="region of interest" description="Disordered" evidence="10">
    <location>
        <begin position="499"/>
        <end position="518"/>
    </location>
</feature>
<evidence type="ECO:0000256" key="3">
    <source>
        <dbReference type="ARBA" id="ARBA00022525"/>
    </source>
</evidence>
<dbReference type="GO" id="GO:0051045">
    <property type="term" value="P:negative regulation of membrane protein ectodomain proteolysis"/>
    <property type="evidence" value="ECO:0007669"/>
    <property type="project" value="TreeGrafter"/>
</dbReference>
<organism evidence="13 14">
    <name type="scientific">Acanthaster planci</name>
    <name type="common">Crown-of-thorns starfish</name>
    <dbReference type="NCBI Taxonomy" id="133434"/>
    <lineage>
        <taxon>Eukaryota</taxon>
        <taxon>Metazoa</taxon>
        <taxon>Echinodermata</taxon>
        <taxon>Eleutherozoa</taxon>
        <taxon>Asterozoa</taxon>
        <taxon>Asteroidea</taxon>
        <taxon>Valvatacea</taxon>
        <taxon>Valvatida</taxon>
        <taxon>Acanthasteridae</taxon>
        <taxon>Acanthaster</taxon>
    </lineage>
</organism>
<dbReference type="SUPFAM" id="SSF50242">
    <property type="entry name" value="TIMP-like"/>
    <property type="match status" value="1"/>
</dbReference>
<feature type="signal peptide" evidence="11">
    <location>
        <begin position="1"/>
        <end position="25"/>
    </location>
</feature>
<feature type="disulfide bond" evidence="9">
    <location>
        <begin position="273"/>
        <end position="295"/>
    </location>
</feature>
<dbReference type="InterPro" id="IPR008993">
    <property type="entry name" value="TIMP-like_OB-fold"/>
</dbReference>
<proteinExistence type="inferred from homology"/>
<feature type="compositionally biased region" description="Basic and acidic residues" evidence="10">
    <location>
        <begin position="371"/>
        <end position="380"/>
    </location>
</feature>
<dbReference type="Proteomes" id="UP000694845">
    <property type="component" value="Unplaced"/>
</dbReference>
<dbReference type="Gene3D" id="3.90.370.10">
    <property type="entry name" value="Tissue inhibitor of metalloproteinase-1. Chain B, domain 1"/>
    <property type="match status" value="1"/>
</dbReference>
<dbReference type="GO" id="GO:0005615">
    <property type="term" value="C:extracellular space"/>
    <property type="evidence" value="ECO:0007669"/>
    <property type="project" value="TreeGrafter"/>
</dbReference>
<dbReference type="GO" id="GO:0046872">
    <property type="term" value="F:metal ion binding"/>
    <property type="evidence" value="ECO:0007669"/>
    <property type="project" value="UniProtKB-KW"/>
</dbReference>
<keyword evidence="3" id="KW-0964">Secreted</keyword>
<evidence type="ECO:0000256" key="7">
    <source>
        <dbReference type="ARBA" id="ARBA00023215"/>
    </source>
</evidence>
<dbReference type="GO" id="GO:0008191">
    <property type="term" value="F:metalloendopeptidase inhibitor activity"/>
    <property type="evidence" value="ECO:0007669"/>
    <property type="project" value="InterPro"/>
</dbReference>
<feature type="disulfide bond" evidence="9">
    <location>
        <begin position="46"/>
        <end position="247"/>
    </location>
</feature>
<dbReference type="Pfam" id="PF00965">
    <property type="entry name" value="TIMP"/>
    <property type="match status" value="2"/>
</dbReference>
<feature type="compositionally biased region" description="Basic and acidic residues" evidence="10">
    <location>
        <begin position="499"/>
        <end position="514"/>
    </location>
</feature>
<evidence type="ECO:0000256" key="6">
    <source>
        <dbReference type="ARBA" id="ARBA00023157"/>
    </source>
</evidence>
<feature type="domain" description="NTR" evidence="12">
    <location>
        <begin position="33"/>
        <end position="247"/>
    </location>
</feature>
<feature type="disulfide bond" evidence="9">
    <location>
        <begin position="250"/>
        <end position="303"/>
    </location>
</feature>
<keyword evidence="7" id="KW-0481">Metalloenzyme inhibitor</keyword>
<feature type="region of interest" description="Disordered" evidence="10">
    <location>
        <begin position="585"/>
        <end position="615"/>
    </location>
</feature>
<dbReference type="AlphaFoldDB" id="A0A8B7YZJ7"/>
<dbReference type="GO" id="GO:0031012">
    <property type="term" value="C:extracellular matrix"/>
    <property type="evidence" value="ECO:0007669"/>
    <property type="project" value="TreeGrafter"/>
</dbReference>
<evidence type="ECO:0000256" key="8">
    <source>
        <dbReference type="PIRSR" id="PIRSR601820-1"/>
    </source>
</evidence>
<dbReference type="PANTHER" id="PTHR11844">
    <property type="entry name" value="METALLOPROTEASE INHIBITOR"/>
    <property type="match status" value="1"/>
</dbReference>
<dbReference type="PROSITE" id="PS51257">
    <property type="entry name" value="PROKAR_LIPOPROTEIN"/>
    <property type="match status" value="1"/>
</dbReference>
<protein>
    <submittedName>
        <fullName evidence="14">Uncharacterized protein LOC110983658</fullName>
    </submittedName>
</protein>
<evidence type="ECO:0000256" key="9">
    <source>
        <dbReference type="PIRSR" id="PIRSR601820-3"/>
    </source>
</evidence>
<evidence type="ECO:0000256" key="11">
    <source>
        <dbReference type="SAM" id="SignalP"/>
    </source>
</evidence>
<feature type="region of interest" description="Disordered" evidence="10">
    <location>
        <begin position="338"/>
        <end position="446"/>
    </location>
</feature>
<keyword evidence="8" id="KW-0479">Metal-binding</keyword>
<accession>A0A8B7YZJ7</accession>
<name>A0A8B7YZJ7_ACAPL</name>
<feature type="disulfide bond" evidence="9">
    <location>
        <begin position="36"/>
        <end position="222"/>
    </location>
</feature>
<dbReference type="RefSeq" id="XP_022098779.1">
    <property type="nucleotide sequence ID" value="XM_022243087.1"/>
</dbReference>
<feature type="compositionally biased region" description="Basic and acidic residues" evidence="10">
    <location>
        <begin position="389"/>
        <end position="400"/>
    </location>
</feature>
<dbReference type="PROSITE" id="PS50189">
    <property type="entry name" value="NTR"/>
    <property type="match status" value="1"/>
</dbReference>
<dbReference type="PANTHER" id="PTHR11844:SF33">
    <property type="entry name" value="TISSUE INHIBITOR OF METALLOPROTEINASE"/>
    <property type="match status" value="1"/>
</dbReference>
<dbReference type="OMA" id="MRECDSM"/>
<evidence type="ECO:0000256" key="4">
    <source>
        <dbReference type="ARBA" id="ARBA00022608"/>
    </source>
</evidence>
<evidence type="ECO:0000259" key="12">
    <source>
        <dbReference type="PROSITE" id="PS50189"/>
    </source>
</evidence>
<feature type="chain" id="PRO_5034294439" evidence="11">
    <location>
        <begin position="26"/>
        <end position="636"/>
    </location>
</feature>
<dbReference type="InterPro" id="IPR001134">
    <property type="entry name" value="Netrin_domain"/>
</dbReference>
<evidence type="ECO:0000256" key="5">
    <source>
        <dbReference type="ARBA" id="ARBA00022690"/>
    </source>
</evidence>
<dbReference type="GeneID" id="110983658"/>
<evidence type="ECO:0000313" key="13">
    <source>
        <dbReference type="Proteomes" id="UP000694845"/>
    </source>
</evidence>
<evidence type="ECO:0000256" key="1">
    <source>
        <dbReference type="ARBA" id="ARBA00004613"/>
    </source>
</evidence>
<sequence length="636" mass="70417">MKMGHLLQSPGVFLLLLLLITSCHGCSGTPTVCKSCKPLHPQQHFCHSDFVLQGKVLSMENVSEEDLIPKRSQKKGRAPAATTAAIAAATIAATSTLTTSTLDADVDQSKEALITTSTPPSNQQATLGVSPINDRLSLQPRSTTALSDGDLRAAHKLHGNITKYKVKINKIYKGPEWMANGHYVIIQAETAGLSCKQKYLQNDEEYLLSGSVSGGDFIHRQCDWRTSCEEMTSTLFRHLRHVYPRQCNSCQIETPIETSESQNFQVRNVSTHCIYNPRIYTDRGLLDCEGLYSACQKTKQGLCSWSRHQRMRECDSMRKKFLNYPPPVTTFPCTKTFPSTPNSHGTGERHHAPPIQNTPPGLRHSQIHSRAGKDQMEKLTSENLPLLPADKKPNSTDDNKQGTPLIFTGPTEQGASPDLHRDPPIADSPATPAQASEEPSPFSSSYVHMPDHAVALPLPPVASREAFDILQKITLQHFEKQRETAADEYRQVEISTLSPHKDAKQHSTDLKDLNKSPPLHIDLKMNSSTSEMEPVTGADVTSKKVTVHPRITVDHHQHESSESSEIGKHNMDFHYSQVALSGVDPQAHQDDFGSNPLNVPSSKPDMPDAFLHPPADHHKARDILEKIAHQVMSHKQ</sequence>
<keyword evidence="6 9" id="KW-1015">Disulfide bond</keyword>
<dbReference type="SMART" id="SM00206">
    <property type="entry name" value="NTR"/>
    <property type="match status" value="1"/>
</dbReference>
<reference evidence="14" key="1">
    <citation type="submission" date="2025-08" db="UniProtKB">
        <authorList>
            <consortium name="RefSeq"/>
        </authorList>
    </citation>
    <scope>IDENTIFICATION</scope>
</reference>
<dbReference type="GO" id="GO:0002020">
    <property type="term" value="F:protease binding"/>
    <property type="evidence" value="ECO:0007669"/>
    <property type="project" value="TreeGrafter"/>
</dbReference>
<comment type="similarity">
    <text evidence="2">Belongs to the protease inhibitor I35 (TIMP) family.</text>
</comment>
<keyword evidence="4" id="KW-0483">Metalloprotease inhibitor</keyword>
<dbReference type="KEGG" id="aplc:110983658"/>
<keyword evidence="5" id="KW-0646">Protease inhibitor</keyword>
<dbReference type="Gene3D" id="2.40.50.120">
    <property type="match status" value="2"/>
</dbReference>
<keyword evidence="13" id="KW-1185">Reference proteome</keyword>